<gene>
    <name evidence="1" type="ORF">SAMN04488559_10635</name>
</gene>
<organism evidence="1 2">
    <name type="scientific">Isobaculum melis</name>
    <dbReference type="NCBI Taxonomy" id="142588"/>
    <lineage>
        <taxon>Bacteria</taxon>
        <taxon>Bacillati</taxon>
        <taxon>Bacillota</taxon>
        <taxon>Bacilli</taxon>
        <taxon>Lactobacillales</taxon>
        <taxon>Carnobacteriaceae</taxon>
        <taxon>Isobaculum</taxon>
    </lineage>
</organism>
<dbReference type="EMBL" id="FOHA01000006">
    <property type="protein sequence ID" value="SER78780.1"/>
    <property type="molecule type" value="Genomic_DNA"/>
</dbReference>
<name>A0A1H9S173_9LACT</name>
<dbReference type="STRING" id="142588.SAMN04488559_10635"/>
<dbReference type="AlphaFoldDB" id="A0A1H9S173"/>
<accession>A0A1H9S173</accession>
<evidence type="ECO:0000313" key="1">
    <source>
        <dbReference type="EMBL" id="SER78780.1"/>
    </source>
</evidence>
<reference evidence="1 2" key="1">
    <citation type="submission" date="2016-10" db="EMBL/GenBank/DDBJ databases">
        <authorList>
            <person name="de Groot N.N."/>
        </authorList>
    </citation>
    <scope>NUCLEOTIDE SEQUENCE [LARGE SCALE GENOMIC DNA]</scope>
    <source>
        <strain evidence="1 2">DSM 13760</strain>
    </source>
</reference>
<proteinExistence type="predicted"/>
<dbReference type="Proteomes" id="UP000198948">
    <property type="component" value="Unassembled WGS sequence"/>
</dbReference>
<keyword evidence="2" id="KW-1185">Reference proteome</keyword>
<sequence length="111" mass="13047">MDFQYLSEVQNYLTAFCANHQLTIEQRINKNESGTALVATIFLLKYEIEVIVRGAYNTDYIVADTELLKEIYYHYVFYGESGRIHFSEEAIFAKWKKDFENMIALIRTTVI</sequence>
<protein>
    <submittedName>
        <fullName evidence="1">Uncharacterized protein</fullName>
    </submittedName>
</protein>
<dbReference type="RefSeq" id="WP_092651473.1">
    <property type="nucleotide sequence ID" value="NZ_FOHA01000006.1"/>
</dbReference>
<evidence type="ECO:0000313" key="2">
    <source>
        <dbReference type="Proteomes" id="UP000198948"/>
    </source>
</evidence>